<comment type="caution">
    <text evidence="1">The sequence shown here is derived from an EMBL/GenBank/DDBJ whole genome shotgun (WGS) entry which is preliminary data.</text>
</comment>
<proteinExistence type="predicted"/>
<reference evidence="1 2" key="1">
    <citation type="journal article" date="2022" name="New Phytol.">
        <title>Ecological generalism drives hyperdiversity of secondary metabolite gene clusters in xylarialean endophytes.</title>
        <authorList>
            <person name="Franco M.E.E."/>
            <person name="Wisecaver J.H."/>
            <person name="Arnold A.E."/>
            <person name="Ju Y.M."/>
            <person name="Slot J.C."/>
            <person name="Ahrendt S."/>
            <person name="Moore L.P."/>
            <person name="Eastman K.E."/>
            <person name="Scott K."/>
            <person name="Konkel Z."/>
            <person name="Mondo S.J."/>
            <person name="Kuo A."/>
            <person name="Hayes R.D."/>
            <person name="Haridas S."/>
            <person name="Andreopoulos B."/>
            <person name="Riley R."/>
            <person name="LaButti K."/>
            <person name="Pangilinan J."/>
            <person name="Lipzen A."/>
            <person name="Amirebrahimi M."/>
            <person name="Yan J."/>
            <person name="Adam C."/>
            <person name="Keymanesh K."/>
            <person name="Ng V."/>
            <person name="Louie K."/>
            <person name="Northen T."/>
            <person name="Drula E."/>
            <person name="Henrissat B."/>
            <person name="Hsieh H.M."/>
            <person name="Youens-Clark K."/>
            <person name="Lutzoni F."/>
            <person name="Miadlikowska J."/>
            <person name="Eastwood D.C."/>
            <person name="Hamelin R.C."/>
            <person name="Grigoriev I.V."/>
            <person name="U'Ren J.M."/>
        </authorList>
    </citation>
    <scope>NUCLEOTIDE SEQUENCE [LARGE SCALE GENOMIC DNA]</scope>
    <source>
        <strain evidence="1 2">ER1909</strain>
    </source>
</reference>
<protein>
    <submittedName>
        <fullName evidence="1">Uncharacterized protein</fullName>
    </submittedName>
</protein>
<gene>
    <name evidence="1" type="ORF">F4821DRAFT_246070</name>
</gene>
<organism evidence="1 2">
    <name type="scientific">Hypoxylon rubiginosum</name>
    <dbReference type="NCBI Taxonomy" id="110542"/>
    <lineage>
        <taxon>Eukaryota</taxon>
        <taxon>Fungi</taxon>
        <taxon>Dikarya</taxon>
        <taxon>Ascomycota</taxon>
        <taxon>Pezizomycotina</taxon>
        <taxon>Sordariomycetes</taxon>
        <taxon>Xylariomycetidae</taxon>
        <taxon>Xylariales</taxon>
        <taxon>Hypoxylaceae</taxon>
        <taxon>Hypoxylon</taxon>
    </lineage>
</organism>
<dbReference type="Proteomes" id="UP001497680">
    <property type="component" value="Unassembled WGS sequence"/>
</dbReference>
<name>A0ACC0CR03_9PEZI</name>
<evidence type="ECO:0000313" key="2">
    <source>
        <dbReference type="Proteomes" id="UP001497680"/>
    </source>
</evidence>
<evidence type="ECO:0000313" key="1">
    <source>
        <dbReference type="EMBL" id="KAI6082814.1"/>
    </source>
</evidence>
<accession>A0ACC0CR03</accession>
<keyword evidence="2" id="KW-1185">Reference proteome</keyword>
<dbReference type="EMBL" id="MU394362">
    <property type="protein sequence ID" value="KAI6082814.1"/>
    <property type="molecule type" value="Genomic_DNA"/>
</dbReference>
<sequence>MGRYIHSNTQTPQLKDDANMLPLTATTHQQMVGCFIVPFPKSFSKFPPRRNVGMSSDTSRSSRTDQLAGCSGDNVSSNDDPPLIDPSSDTSTRLCSDRTLTASQPYHHWNDWEYEWVMHGLNCHDLDHPDMEWEILDESHNRQIHPMYWIPAELLLVRFAWSLFSNITFTLFRDEFIYLWNIRLRVEPMDQTNSATQVVQLQRNKLPQQRTGREKKGSTPFPPSNTVRVTAFENETLQDRGLYGYSDSSDQDEDEDDDVNGGHSLPTGNDTGSHCYSNIATHDSNPLNRYAITESNLNDGQAIVDGDGDH</sequence>